<gene>
    <name evidence="2" type="ORF">BGX16_1355</name>
</gene>
<name>A0A2M9A6P5_9BACT</name>
<feature type="transmembrane region" description="Helical" evidence="1">
    <location>
        <begin position="6"/>
        <end position="28"/>
    </location>
</feature>
<protein>
    <recommendedName>
        <fullName evidence="4">5-bromo-4-chloroindolyl phosphate hydrolysis protein</fullName>
    </recommendedName>
</protein>
<keyword evidence="1" id="KW-0812">Transmembrane</keyword>
<keyword evidence="1" id="KW-1133">Transmembrane helix</keyword>
<evidence type="ECO:0000313" key="2">
    <source>
        <dbReference type="EMBL" id="PJJ41390.1"/>
    </source>
</evidence>
<evidence type="ECO:0000313" key="3">
    <source>
        <dbReference type="Proteomes" id="UP000231134"/>
    </source>
</evidence>
<proteinExistence type="predicted"/>
<keyword evidence="1" id="KW-0472">Membrane</keyword>
<keyword evidence="3" id="KW-1185">Reference proteome</keyword>
<dbReference type="AlphaFoldDB" id="A0A2M9A6P5"/>
<sequence length="247" mass="28361">MLGAIISASAAIIGVLIGVLSTHFLHYVNRKSEERKIINESIHYLTELFFLVNRLNSEKMLDAYLDCYFSEVRKLIPAIDEKSIETAKAQFYPQLKKVIVPLSQKQTFEKLEEMNEGYLSMLEKLATVLPIDAFHLRGKNNLKSLLDLLTEYFEGIRSADFDKEEIAEKIVNQMQSTITKSLVAEYTDDIRKELLVLLRKTDRYNRKTGENAINSIETTILTEKEKSEVKSYIIGMLNLMPLMQGKN</sequence>
<evidence type="ECO:0000256" key="1">
    <source>
        <dbReference type="SAM" id="Phobius"/>
    </source>
</evidence>
<dbReference type="RefSeq" id="WP_100425360.1">
    <property type="nucleotide sequence ID" value="NZ_PGEX01000001.1"/>
</dbReference>
<reference evidence="2 3" key="1">
    <citation type="submission" date="2017-11" db="EMBL/GenBank/DDBJ databases">
        <title>Animal gut microbial communities from fecal samples from Wisconsin, USA.</title>
        <authorList>
            <person name="Neumann A."/>
        </authorList>
    </citation>
    <scope>NUCLEOTIDE SEQUENCE [LARGE SCALE GENOMIC DNA]</scope>
    <source>
        <strain evidence="2 3">UWS3</strain>
    </source>
</reference>
<comment type="caution">
    <text evidence="2">The sequence shown here is derived from an EMBL/GenBank/DDBJ whole genome shotgun (WGS) entry which is preliminary data.</text>
</comment>
<accession>A0A2M9A6P5</accession>
<dbReference type="EMBL" id="PGEX01000001">
    <property type="protein sequence ID" value="PJJ41390.1"/>
    <property type="molecule type" value="Genomic_DNA"/>
</dbReference>
<dbReference type="Proteomes" id="UP000231134">
    <property type="component" value="Unassembled WGS sequence"/>
</dbReference>
<evidence type="ECO:0008006" key="4">
    <source>
        <dbReference type="Google" id="ProtNLM"/>
    </source>
</evidence>
<organism evidence="2 3">
    <name type="scientific">Hallerella succinigenes</name>
    <dbReference type="NCBI Taxonomy" id="1896222"/>
    <lineage>
        <taxon>Bacteria</taxon>
        <taxon>Pseudomonadati</taxon>
        <taxon>Fibrobacterota</taxon>
        <taxon>Fibrobacteria</taxon>
        <taxon>Fibrobacterales</taxon>
        <taxon>Fibrobacteraceae</taxon>
        <taxon>Hallerella</taxon>
    </lineage>
</organism>